<evidence type="ECO:0000256" key="1">
    <source>
        <dbReference type="ARBA" id="ARBA00023015"/>
    </source>
</evidence>
<keyword evidence="1" id="KW-0805">Transcription regulation</keyword>
<dbReference type="SUPFAM" id="SSF46689">
    <property type="entry name" value="Homeodomain-like"/>
    <property type="match status" value="1"/>
</dbReference>
<dbReference type="PRINTS" id="PR00032">
    <property type="entry name" value="HTHARAC"/>
</dbReference>
<sequence length="63" mass="7246">MTNYWAHSHQIQPTFLSTTDHLSTIGYHLGYEHQSHFCTAFKCQYGVSPSQFRDQQNKVLASA</sequence>
<dbReference type="Gene3D" id="1.10.10.60">
    <property type="entry name" value="Homeodomain-like"/>
    <property type="match status" value="1"/>
</dbReference>
<protein>
    <submittedName>
        <fullName evidence="5">AraC family transcriptional regulator</fullName>
    </submittedName>
</protein>
<evidence type="ECO:0000256" key="3">
    <source>
        <dbReference type="ARBA" id="ARBA00023163"/>
    </source>
</evidence>
<keyword evidence="2" id="KW-0238">DNA-binding</keyword>
<dbReference type="InterPro" id="IPR020449">
    <property type="entry name" value="Tscrpt_reg_AraC-type_HTH"/>
</dbReference>
<accession>A0ABS9CE14</accession>
<evidence type="ECO:0000259" key="4">
    <source>
        <dbReference type="PROSITE" id="PS01124"/>
    </source>
</evidence>
<evidence type="ECO:0000313" key="6">
    <source>
        <dbReference type="Proteomes" id="UP001200470"/>
    </source>
</evidence>
<organism evidence="5 6">
    <name type="scientific">Xylanibacter brevis</name>
    <dbReference type="NCBI Taxonomy" id="83231"/>
    <lineage>
        <taxon>Bacteria</taxon>
        <taxon>Pseudomonadati</taxon>
        <taxon>Bacteroidota</taxon>
        <taxon>Bacteroidia</taxon>
        <taxon>Bacteroidales</taxon>
        <taxon>Prevotellaceae</taxon>
        <taxon>Xylanibacter</taxon>
    </lineage>
</organism>
<evidence type="ECO:0000313" key="5">
    <source>
        <dbReference type="EMBL" id="MCF2562810.1"/>
    </source>
</evidence>
<comment type="caution">
    <text evidence="5">The sequence shown here is derived from an EMBL/GenBank/DDBJ whole genome shotgun (WGS) entry which is preliminary data.</text>
</comment>
<keyword evidence="3" id="KW-0804">Transcription</keyword>
<reference evidence="5 6" key="1">
    <citation type="submission" date="2020-12" db="EMBL/GenBank/DDBJ databases">
        <title>Whole genome sequences of gut porcine anaerobes.</title>
        <authorList>
            <person name="Kubasova T."/>
            <person name="Jahodarova E."/>
            <person name="Rychlik I."/>
        </authorList>
    </citation>
    <scope>NUCLEOTIDE SEQUENCE [LARGE SCALE GENOMIC DNA]</scope>
    <source>
        <strain evidence="5 6">An925</strain>
    </source>
</reference>
<dbReference type="PROSITE" id="PS01124">
    <property type="entry name" value="HTH_ARAC_FAMILY_2"/>
    <property type="match status" value="1"/>
</dbReference>
<name>A0ABS9CE14_9BACT</name>
<gene>
    <name evidence="5" type="ORF">I6E12_01580</name>
</gene>
<evidence type="ECO:0000256" key="2">
    <source>
        <dbReference type="ARBA" id="ARBA00023125"/>
    </source>
</evidence>
<proteinExistence type="predicted"/>
<dbReference type="InterPro" id="IPR009057">
    <property type="entry name" value="Homeodomain-like_sf"/>
</dbReference>
<dbReference type="EMBL" id="JADYTN010000002">
    <property type="protein sequence ID" value="MCF2562810.1"/>
    <property type="molecule type" value="Genomic_DNA"/>
</dbReference>
<dbReference type="Proteomes" id="UP001200470">
    <property type="component" value="Unassembled WGS sequence"/>
</dbReference>
<dbReference type="Pfam" id="PF00165">
    <property type="entry name" value="HTH_AraC"/>
    <property type="match status" value="1"/>
</dbReference>
<dbReference type="InterPro" id="IPR018060">
    <property type="entry name" value="HTH_AraC"/>
</dbReference>
<feature type="domain" description="HTH araC/xylS-type" evidence="4">
    <location>
        <begin position="16"/>
        <end position="55"/>
    </location>
</feature>
<keyword evidence="6" id="KW-1185">Reference proteome</keyword>